<evidence type="ECO:0000313" key="7">
    <source>
        <dbReference type="Proteomes" id="UP000267606"/>
    </source>
</evidence>
<keyword evidence="7" id="KW-1185">Reference proteome</keyword>
<evidence type="ECO:0000259" key="5">
    <source>
        <dbReference type="PROSITE" id="PS50056"/>
    </source>
</evidence>
<gene>
    <name evidence="6" type="ORF">OFLC_LOCUS5762</name>
</gene>
<dbReference type="GO" id="GO:0004721">
    <property type="term" value="F:phosphoprotein phosphatase activity"/>
    <property type="evidence" value="ECO:0007669"/>
    <property type="project" value="UniProtKB-KW"/>
</dbReference>
<dbReference type="PROSITE" id="PS00383">
    <property type="entry name" value="TYR_PHOSPHATASE_1"/>
    <property type="match status" value="1"/>
</dbReference>
<dbReference type="InterPro" id="IPR020422">
    <property type="entry name" value="TYR_PHOSPHATASE_DUAL_dom"/>
</dbReference>
<dbReference type="InterPro" id="IPR029021">
    <property type="entry name" value="Prot-tyrosine_phosphatase-like"/>
</dbReference>
<feature type="domain" description="Tyrosine specific protein phosphatases" evidence="5">
    <location>
        <begin position="79"/>
        <end position="133"/>
    </location>
</feature>
<dbReference type="Gene3D" id="3.90.190.10">
    <property type="entry name" value="Protein tyrosine phosphatase superfamily"/>
    <property type="match status" value="1"/>
</dbReference>
<dbReference type="InterPro" id="IPR052103">
    <property type="entry name" value="Dual_spec_Phospatases"/>
</dbReference>
<dbReference type="STRING" id="387005.A0A183HE51"/>
<evidence type="ECO:0000256" key="3">
    <source>
        <dbReference type="ARBA" id="ARBA00022912"/>
    </source>
</evidence>
<dbReference type="AlphaFoldDB" id="A0A183HE51"/>
<keyword evidence="2" id="KW-0378">Hydrolase</keyword>
<protein>
    <submittedName>
        <fullName evidence="8">Protein-tyrosine-phosphatase</fullName>
    </submittedName>
</protein>
<reference evidence="6 7" key="2">
    <citation type="submission" date="2018-11" db="EMBL/GenBank/DDBJ databases">
        <authorList>
            <consortium name="Pathogen Informatics"/>
        </authorList>
    </citation>
    <scope>NUCLEOTIDE SEQUENCE [LARGE SCALE GENOMIC DNA]</scope>
</reference>
<proteinExistence type="inferred from homology"/>
<organism evidence="8">
    <name type="scientific">Onchocerca flexuosa</name>
    <dbReference type="NCBI Taxonomy" id="387005"/>
    <lineage>
        <taxon>Eukaryota</taxon>
        <taxon>Metazoa</taxon>
        <taxon>Ecdysozoa</taxon>
        <taxon>Nematoda</taxon>
        <taxon>Chromadorea</taxon>
        <taxon>Rhabditida</taxon>
        <taxon>Spirurina</taxon>
        <taxon>Spiruromorpha</taxon>
        <taxon>Filarioidea</taxon>
        <taxon>Onchocercidae</taxon>
        <taxon>Onchocerca</taxon>
    </lineage>
</organism>
<dbReference type="EMBL" id="UZAJ01005127">
    <property type="protein sequence ID" value="VDO44233.1"/>
    <property type="molecule type" value="Genomic_DNA"/>
</dbReference>
<evidence type="ECO:0000256" key="1">
    <source>
        <dbReference type="ARBA" id="ARBA00008601"/>
    </source>
</evidence>
<dbReference type="InterPro" id="IPR016130">
    <property type="entry name" value="Tyr_Pase_AS"/>
</dbReference>
<dbReference type="Proteomes" id="UP000267606">
    <property type="component" value="Unassembled WGS sequence"/>
</dbReference>
<accession>A0A183HE51</accession>
<dbReference type="PROSITE" id="PS50054">
    <property type="entry name" value="TYR_PHOSPHATASE_DUAL"/>
    <property type="match status" value="1"/>
</dbReference>
<dbReference type="PANTHER" id="PTHR45961">
    <property type="entry name" value="IP21249P"/>
    <property type="match status" value="1"/>
</dbReference>
<dbReference type="InterPro" id="IPR000387">
    <property type="entry name" value="Tyr_Pase_dom"/>
</dbReference>
<dbReference type="PANTHER" id="PTHR45961:SF9">
    <property type="entry name" value="DUAL SPECIFICITY PROTEIN PHOSPHATASE 14"/>
    <property type="match status" value="1"/>
</dbReference>
<name>A0A183HE51_9BILA</name>
<evidence type="ECO:0000313" key="8">
    <source>
        <dbReference type="WBParaSite" id="OFLC_0000576201-mRNA-1"/>
    </source>
</evidence>
<evidence type="ECO:0000259" key="4">
    <source>
        <dbReference type="PROSITE" id="PS50054"/>
    </source>
</evidence>
<dbReference type="SMART" id="SM00195">
    <property type="entry name" value="DSPc"/>
    <property type="match status" value="1"/>
</dbReference>
<dbReference type="GO" id="GO:0005737">
    <property type="term" value="C:cytoplasm"/>
    <property type="evidence" value="ECO:0007669"/>
    <property type="project" value="TreeGrafter"/>
</dbReference>
<feature type="domain" description="Tyrosine-protein phosphatase" evidence="4">
    <location>
        <begin position="14"/>
        <end position="155"/>
    </location>
</feature>
<dbReference type="Pfam" id="PF00782">
    <property type="entry name" value="DSPc"/>
    <property type="match status" value="1"/>
</dbReference>
<reference evidence="8" key="1">
    <citation type="submission" date="2016-06" db="UniProtKB">
        <authorList>
            <consortium name="WormBaseParasite"/>
        </authorList>
    </citation>
    <scope>IDENTIFICATION</scope>
</reference>
<dbReference type="CDD" id="cd14514">
    <property type="entry name" value="DUSP14-like"/>
    <property type="match status" value="1"/>
</dbReference>
<dbReference type="WBParaSite" id="OFLC_0000576201-mRNA-1">
    <property type="protein sequence ID" value="OFLC_0000576201-mRNA-1"/>
    <property type="gene ID" value="OFLC_0000576201"/>
</dbReference>
<keyword evidence="3" id="KW-0904">Protein phosphatase</keyword>
<comment type="similarity">
    <text evidence="1">Belongs to the protein-tyrosine phosphatase family. Non-receptor class dual specificity subfamily.</text>
</comment>
<dbReference type="InterPro" id="IPR000340">
    <property type="entry name" value="Dual-sp_phosphatase_cat-dom"/>
</dbReference>
<dbReference type="PROSITE" id="PS50056">
    <property type="entry name" value="TYR_PHOSPHATASE_2"/>
    <property type="match status" value="1"/>
</dbReference>
<sequence>MSVFAFRVNSEYAKMTEIIPGLFICGVSSLNSSSISHYGITHIINATNEVPNLKSLTNIQRTKLWIDDTSETNIYPHLEQQSDLIRTIIADGGKVLVHCVAGVSRSASICLAYLTKYHCRTLRDAYHLMSKKRSLVRPNIGFWRQLISFEQAKVHSIFSNDLECKF</sequence>
<evidence type="ECO:0000256" key="2">
    <source>
        <dbReference type="ARBA" id="ARBA00022801"/>
    </source>
</evidence>
<evidence type="ECO:0000313" key="6">
    <source>
        <dbReference type="EMBL" id="VDO44233.1"/>
    </source>
</evidence>
<dbReference type="SUPFAM" id="SSF52799">
    <property type="entry name" value="(Phosphotyrosine protein) phosphatases II"/>
    <property type="match status" value="1"/>
</dbReference>